<sequence>MTIKVNGKDVEAYRLIMRKTNALDILKGTKKIEIRDFSKTYGDMFIDPEKEKVYLKKMEEPDFEYIDKNGVAECDKIYKDTKYIYFTNYNNSWDLVAEIEQIFMLWFTDDDMEFLSKELNFHDLEESYKEYKANGHDDNEDGTPAFFAIELKGVVSHRGLA</sequence>
<evidence type="ECO:0000313" key="2">
    <source>
        <dbReference type="EMBL" id="SNV04901.1"/>
    </source>
</evidence>
<evidence type="ECO:0000313" key="4">
    <source>
        <dbReference type="Proteomes" id="UP000215539"/>
    </source>
</evidence>
<dbReference type="AlphaFoldDB" id="A0AAX2GXP5"/>
<dbReference type="EMBL" id="LT906449">
    <property type="protein sequence ID" value="SNV04901.1"/>
    <property type="molecule type" value="Genomic_DNA"/>
</dbReference>
<dbReference type="RefSeq" id="WP_066429210.1">
    <property type="nucleotide sequence ID" value="NZ_CP014227.1"/>
</dbReference>
<dbReference type="KEGG" id="chg:AXF12_06030"/>
<accession>A0AAX2GXP5</accession>
<evidence type="ECO:0000313" key="1">
    <source>
        <dbReference type="EMBL" id="AMD85115.1"/>
    </source>
</evidence>
<keyword evidence="3" id="KW-1185">Reference proteome</keyword>
<organism evidence="2 4">
    <name type="scientific">Capnocytophaga haemolytica</name>
    <dbReference type="NCBI Taxonomy" id="45243"/>
    <lineage>
        <taxon>Bacteria</taxon>
        <taxon>Pseudomonadati</taxon>
        <taxon>Bacteroidota</taxon>
        <taxon>Flavobacteriia</taxon>
        <taxon>Flavobacteriales</taxon>
        <taxon>Flavobacteriaceae</taxon>
        <taxon>Capnocytophaga</taxon>
    </lineage>
</organism>
<evidence type="ECO:0000313" key="3">
    <source>
        <dbReference type="Proteomes" id="UP000065822"/>
    </source>
</evidence>
<dbReference type="Proteomes" id="UP000065822">
    <property type="component" value="Chromosome"/>
</dbReference>
<reference evidence="1 3" key="1">
    <citation type="submission" date="2016-02" db="EMBL/GenBank/DDBJ databases">
        <authorList>
            <person name="Holder M.E."/>
            <person name="Ajami N.J."/>
            <person name="Petrosino J.F."/>
        </authorList>
    </citation>
    <scope>NUCLEOTIDE SEQUENCE [LARGE SCALE GENOMIC DNA]</scope>
    <source>
        <strain evidence="1 3">CCUG 32990</strain>
    </source>
</reference>
<protein>
    <recommendedName>
        <fullName evidence="5">ASCH domain-containing protein</fullName>
    </recommendedName>
</protein>
<dbReference type="EMBL" id="CP014227">
    <property type="protein sequence ID" value="AMD85115.1"/>
    <property type="molecule type" value="Genomic_DNA"/>
</dbReference>
<name>A0AAX2GXP5_9FLAO</name>
<gene>
    <name evidence="1" type="ORF">AXF12_06030</name>
    <name evidence="2" type="ORF">SAMEA44541418_00509</name>
</gene>
<dbReference type="Proteomes" id="UP000215539">
    <property type="component" value="Chromosome 1"/>
</dbReference>
<evidence type="ECO:0008006" key="5">
    <source>
        <dbReference type="Google" id="ProtNLM"/>
    </source>
</evidence>
<proteinExistence type="predicted"/>
<reference evidence="2 4" key="2">
    <citation type="submission" date="2017-06" db="EMBL/GenBank/DDBJ databases">
        <authorList>
            <consortium name="Pathogen Informatics"/>
        </authorList>
    </citation>
    <scope>NUCLEOTIDE SEQUENCE [LARGE SCALE GENOMIC DNA]</scope>
    <source>
        <strain evidence="2 4">NCTC12947</strain>
    </source>
</reference>